<feature type="chain" id="PRO_5046564036" evidence="1">
    <location>
        <begin position="32"/>
        <end position="218"/>
    </location>
</feature>
<accession>A0ABY1WCP9</accession>
<reference evidence="2 3" key="1">
    <citation type="submission" date="2019-02" db="EMBL/GenBank/DDBJ databases">
        <title>WGS of Pseudoxanthomonas species novum from clinical isolates.</title>
        <authorList>
            <person name="Bernier A.-M."/>
            <person name="Bernard K."/>
            <person name="Vachon A."/>
        </authorList>
    </citation>
    <scope>NUCLEOTIDE SEQUENCE [LARGE SCALE GENOMIC DNA]</scope>
    <source>
        <strain evidence="3">NML 170316</strain>
    </source>
</reference>
<dbReference type="EMBL" id="SHME01000003">
    <property type="protein sequence ID" value="TAA19157.1"/>
    <property type="molecule type" value="Genomic_DNA"/>
</dbReference>
<dbReference type="InterPro" id="IPR014918">
    <property type="entry name" value="Phage_tail_3"/>
</dbReference>
<dbReference type="Proteomes" id="UP000293089">
    <property type="component" value="Unassembled WGS sequence"/>
</dbReference>
<organism evidence="2 3">
    <name type="scientific">Pseudoxanthomonas winnipegensis</name>
    <dbReference type="NCBI Taxonomy" id="2480810"/>
    <lineage>
        <taxon>Bacteria</taxon>
        <taxon>Pseudomonadati</taxon>
        <taxon>Pseudomonadota</taxon>
        <taxon>Gammaproteobacteria</taxon>
        <taxon>Lysobacterales</taxon>
        <taxon>Lysobacteraceae</taxon>
        <taxon>Pseudoxanthomonas</taxon>
    </lineage>
</organism>
<keyword evidence="3" id="KW-1185">Reference proteome</keyword>
<evidence type="ECO:0000313" key="3">
    <source>
        <dbReference type="Proteomes" id="UP000293089"/>
    </source>
</evidence>
<proteinExistence type="predicted"/>
<evidence type="ECO:0000313" key="2">
    <source>
        <dbReference type="EMBL" id="TAA19157.1"/>
    </source>
</evidence>
<evidence type="ECO:0000256" key="1">
    <source>
        <dbReference type="SAM" id="SignalP"/>
    </source>
</evidence>
<dbReference type="Pfam" id="PF08813">
    <property type="entry name" value="Phage_tail_3"/>
    <property type="match status" value="1"/>
</dbReference>
<keyword evidence="1" id="KW-0732">Signal</keyword>
<feature type="signal peptide" evidence="1">
    <location>
        <begin position="1"/>
        <end position="31"/>
    </location>
</feature>
<sequence>MSFKFPNGAVYGFATVLASGVLASAISNAQAAVATVPADSVNDGEVVVAISNWPTLTNRVGVADKLTATTVALTGLDTRDVSEFPAGAGAGRLLLADDFVEFSQQGEPSTSGGDQQFWTGQLLEDRSGRQIQIPTFKNAKVYTLPLYYDPSLPWYAAAKAADRKKEPVILRVRLPDGDALYYYGYLSFDGDPTMQVNTPMGNTMTFTSISEPTLVEAA</sequence>
<name>A0ABY1WCP9_9GAMM</name>
<gene>
    <name evidence="2" type="ORF">EA658_09765</name>
</gene>
<comment type="caution">
    <text evidence="2">The sequence shown here is derived from an EMBL/GenBank/DDBJ whole genome shotgun (WGS) entry which is preliminary data.</text>
</comment>
<protein>
    <submittedName>
        <fullName evidence="2">Phage tail protein</fullName>
    </submittedName>
</protein>
<dbReference type="RefSeq" id="WP_130528668.1">
    <property type="nucleotide sequence ID" value="NZ_SHMD01000001.1"/>
</dbReference>